<dbReference type="PROSITE" id="PS00723">
    <property type="entry name" value="POLYPRENYL_SYNTHASE_1"/>
    <property type="match status" value="1"/>
</dbReference>
<evidence type="ECO:0000256" key="3">
    <source>
        <dbReference type="ARBA" id="ARBA00022679"/>
    </source>
</evidence>
<dbReference type="Gene3D" id="1.10.600.10">
    <property type="entry name" value="Farnesyl Diphosphate Synthase"/>
    <property type="match status" value="1"/>
</dbReference>
<name>A0ABY5BTC7_9LACO</name>
<keyword evidence="6" id="KW-0414">Isoprene biosynthesis</keyword>
<evidence type="ECO:0000256" key="1">
    <source>
        <dbReference type="ARBA" id="ARBA00001946"/>
    </source>
</evidence>
<evidence type="ECO:0000256" key="7">
    <source>
        <dbReference type="RuleBase" id="RU004466"/>
    </source>
</evidence>
<dbReference type="InterPro" id="IPR000092">
    <property type="entry name" value="Polyprenyl_synt"/>
</dbReference>
<accession>A0ABY5BTC7</accession>
<evidence type="ECO:0000313" key="8">
    <source>
        <dbReference type="EMBL" id="USS87556.1"/>
    </source>
</evidence>
<evidence type="ECO:0000256" key="6">
    <source>
        <dbReference type="ARBA" id="ARBA00023229"/>
    </source>
</evidence>
<dbReference type="RefSeq" id="WP_252796852.1">
    <property type="nucleotide sequence ID" value="NZ_CP097118.1"/>
</dbReference>
<dbReference type="EMBL" id="CP097118">
    <property type="protein sequence ID" value="USS87556.1"/>
    <property type="molecule type" value="Genomic_DNA"/>
</dbReference>
<keyword evidence="3 7" id="KW-0808">Transferase</keyword>
<evidence type="ECO:0000313" key="9">
    <source>
        <dbReference type="Proteomes" id="UP001057025"/>
    </source>
</evidence>
<dbReference type="CDD" id="cd00685">
    <property type="entry name" value="Trans_IPPS_HT"/>
    <property type="match status" value="1"/>
</dbReference>
<dbReference type="Proteomes" id="UP001057025">
    <property type="component" value="Chromosome"/>
</dbReference>
<dbReference type="NCBIfam" id="NF045485">
    <property type="entry name" value="FPPsyn"/>
    <property type="match status" value="1"/>
</dbReference>
<dbReference type="PANTHER" id="PTHR43281">
    <property type="entry name" value="FARNESYL DIPHOSPHATE SYNTHASE"/>
    <property type="match status" value="1"/>
</dbReference>
<dbReference type="InterPro" id="IPR053378">
    <property type="entry name" value="Prenyl_diphosphate_synthase"/>
</dbReference>
<dbReference type="SFLD" id="SFLDS00005">
    <property type="entry name" value="Isoprenoid_Synthase_Type_I"/>
    <property type="match status" value="1"/>
</dbReference>
<dbReference type="InterPro" id="IPR008949">
    <property type="entry name" value="Isoprenoid_synthase_dom_sf"/>
</dbReference>
<evidence type="ECO:0000256" key="2">
    <source>
        <dbReference type="ARBA" id="ARBA00006706"/>
    </source>
</evidence>
<gene>
    <name evidence="8" type="ORF">M3M39_05390</name>
</gene>
<sequence>MNLKSTTLTAFTQRYRPQIESQLKTIIANETTEPSLQQSLAYSLLAGGKRLRPLLTLATLVTLQTPITAEPLQASVAVEMVHTYSLIHDDLPEMDDSDYRRGKLASHKQFGTAQAVLTGDGLLTDAFTTLASSGLPATQIAELVRLLAEAAGSKGMVAGQLIDMEATGKQLAVTALQDLDRKKTGALFYYSVMAGAVMGQATSEERDRFAKFAWQFGVAFQIYDDLLDEQSETDEDAGKNTYVNLLGSQQAHQVLHETIAAGEAALKPLSNSELLQSFLTYFKE</sequence>
<dbReference type="PANTHER" id="PTHR43281:SF1">
    <property type="entry name" value="FARNESYL DIPHOSPHATE SYNTHASE"/>
    <property type="match status" value="1"/>
</dbReference>
<evidence type="ECO:0000256" key="4">
    <source>
        <dbReference type="ARBA" id="ARBA00022723"/>
    </source>
</evidence>
<reference evidence="8" key="1">
    <citation type="submission" date="2022-05" db="EMBL/GenBank/DDBJ databases">
        <authorList>
            <person name="Oliphant S.A."/>
            <person name="Watson-Haigh N.S."/>
            <person name="Sumby K.M."/>
            <person name="Gardner J.M."/>
            <person name="Jiranek V."/>
        </authorList>
    </citation>
    <scope>NUCLEOTIDE SEQUENCE</scope>
    <source>
        <strain evidence="8">KI11_C11</strain>
    </source>
</reference>
<proteinExistence type="inferred from homology"/>
<dbReference type="SUPFAM" id="SSF48576">
    <property type="entry name" value="Terpenoid synthases"/>
    <property type="match status" value="1"/>
</dbReference>
<evidence type="ECO:0000256" key="5">
    <source>
        <dbReference type="ARBA" id="ARBA00022842"/>
    </source>
</evidence>
<protein>
    <submittedName>
        <fullName evidence="8">Polyprenyl synthetase family protein</fullName>
    </submittedName>
</protein>
<dbReference type="PROSITE" id="PS00444">
    <property type="entry name" value="POLYPRENYL_SYNTHASE_2"/>
    <property type="match status" value="1"/>
</dbReference>
<organism evidence="8 9">
    <name type="scientific">Fructilactobacillus hinvesii</name>
    <dbReference type="NCBI Taxonomy" id="2940300"/>
    <lineage>
        <taxon>Bacteria</taxon>
        <taxon>Bacillati</taxon>
        <taxon>Bacillota</taxon>
        <taxon>Bacilli</taxon>
        <taxon>Lactobacillales</taxon>
        <taxon>Lactobacillaceae</taxon>
        <taxon>Fructilactobacillus</taxon>
    </lineage>
</organism>
<dbReference type="InterPro" id="IPR033749">
    <property type="entry name" value="Polyprenyl_synt_CS"/>
</dbReference>
<comment type="similarity">
    <text evidence="2 7">Belongs to the FPP/GGPP synthase family.</text>
</comment>
<comment type="cofactor">
    <cofactor evidence="1">
        <name>Mg(2+)</name>
        <dbReference type="ChEBI" id="CHEBI:18420"/>
    </cofactor>
</comment>
<dbReference type="SFLD" id="SFLDG01017">
    <property type="entry name" value="Polyprenyl_Transferase_Like"/>
    <property type="match status" value="1"/>
</dbReference>
<keyword evidence="5" id="KW-0460">Magnesium</keyword>
<keyword evidence="4" id="KW-0479">Metal-binding</keyword>
<keyword evidence="9" id="KW-1185">Reference proteome</keyword>
<dbReference type="Pfam" id="PF00348">
    <property type="entry name" value="polyprenyl_synt"/>
    <property type="match status" value="1"/>
</dbReference>